<dbReference type="CDD" id="cd02440">
    <property type="entry name" value="AdoMet_MTases"/>
    <property type="match status" value="1"/>
</dbReference>
<dbReference type="Proteomes" id="UP000079169">
    <property type="component" value="Unplaced"/>
</dbReference>
<proteinExistence type="predicted"/>
<organism evidence="1 2">
    <name type="scientific">Diaphorina citri</name>
    <name type="common">Asian citrus psyllid</name>
    <dbReference type="NCBI Taxonomy" id="121845"/>
    <lineage>
        <taxon>Eukaryota</taxon>
        <taxon>Metazoa</taxon>
        <taxon>Ecdysozoa</taxon>
        <taxon>Arthropoda</taxon>
        <taxon>Hexapoda</taxon>
        <taxon>Insecta</taxon>
        <taxon>Pterygota</taxon>
        <taxon>Neoptera</taxon>
        <taxon>Paraneoptera</taxon>
        <taxon>Hemiptera</taxon>
        <taxon>Sternorrhyncha</taxon>
        <taxon>Psylloidea</taxon>
        <taxon>Psyllidae</taxon>
        <taxon>Diaphorininae</taxon>
        <taxon>Diaphorina</taxon>
    </lineage>
</organism>
<evidence type="ECO:0000313" key="1">
    <source>
        <dbReference type="Proteomes" id="UP000079169"/>
    </source>
</evidence>
<keyword evidence="1" id="KW-1185">Reference proteome</keyword>
<dbReference type="STRING" id="121845.A0A3Q0JBE2"/>
<dbReference type="KEGG" id="dci:103518155"/>
<dbReference type="Gene3D" id="3.40.50.150">
    <property type="entry name" value="Vaccinia Virus protein VP39"/>
    <property type="match status" value="1"/>
</dbReference>
<dbReference type="InterPro" id="IPR007884">
    <property type="entry name" value="METL9"/>
</dbReference>
<dbReference type="GO" id="GO:0106370">
    <property type="term" value="F:protein-L-histidine N-pros-methyltransferase activity"/>
    <property type="evidence" value="ECO:0007669"/>
    <property type="project" value="InterPro"/>
</dbReference>
<evidence type="ECO:0000313" key="2">
    <source>
        <dbReference type="RefSeq" id="XP_026685827.1"/>
    </source>
</evidence>
<dbReference type="GeneID" id="103518155"/>
<accession>A0A3Q0JBE2</accession>
<reference evidence="2" key="1">
    <citation type="submission" date="2025-08" db="UniProtKB">
        <authorList>
            <consortium name="RefSeq"/>
        </authorList>
    </citation>
    <scope>IDENTIFICATION</scope>
</reference>
<dbReference type="PANTHER" id="PTHR12890">
    <property type="entry name" value="DREV PROTEIN"/>
    <property type="match status" value="1"/>
</dbReference>
<dbReference type="PANTHER" id="PTHR12890:SF0">
    <property type="entry name" value="PROTEIN-L-HISTIDINE N-PROS-METHYLTRANSFERASE"/>
    <property type="match status" value="1"/>
</dbReference>
<dbReference type="InterPro" id="IPR029063">
    <property type="entry name" value="SAM-dependent_MTases_sf"/>
</dbReference>
<dbReference type="AlphaFoldDB" id="A0A3Q0JBE2"/>
<dbReference type="SUPFAM" id="SSF53335">
    <property type="entry name" value="S-adenosyl-L-methionine-dependent methyltransferases"/>
    <property type="match status" value="1"/>
</dbReference>
<protein>
    <submittedName>
        <fullName evidence="2">Methyltransferase-like protein 9</fullName>
    </submittedName>
</protein>
<dbReference type="PaxDb" id="121845-A0A3Q0JBE2"/>
<gene>
    <name evidence="2" type="primary">LOC103518155</name>
</gene>
<dbReference type="RefSeq" id="XP_026685827.1">
    <property type="nucleotide sequence ID" value="XM_026830026.1"/>
</dbReference>
<sequence>MFVISTQQFEALLGAAFLSRPGLRLIDLGAGDGATTRKMAPFFERIYATEISRPMKWILDKSGYTVLDLAEWQSHKYDVIACLNLLDRCESPIQLLTEVKGALVPNGRVLIALSLPYAPYVESSK</sequence>
<dbReference type="Pfam" id="PF05219">
    <property type="entry name" value="DREV"/>
    <property type="match status" value="1"/>
</dbReference>
<name>A0A3Q0JBE2_DIACI</name>